<protein>
    <submittedName>
        <fullName evidence="3">Putative secreted protein</fullName>
    </submittedName>
</protein>
<evidence type="ECO:0000256" key="1">
    <source>
        <dbReference type="SAM" id="MobiDB-lite"/>
    </source>
</evidence>
<feature type="domain" description="SnoaL-like" evidence="2">
    <location>
        <begin position="28"/>
        <end position="158"/>
    </location>
</feature>
<keyword evidence="4" id="KW-1185">Reference proteome</keyword>
<dbReference type="AlphaFoldDB" id="M5TTR4"/>
<reference evidence="3 4" key="1">
    <citation type="journal article" date="2013" name="Mar. Genomics">
        <title>Expression of sulfatases in Rhodopirellula baltica and the diversity of sulfatases in the genus Rhodopirellula.</title>
        <authorList>
            <person name="Wegner C.E."/>
            <person name="Richter-Heitmann T."/>
            <person name="Klindworth A."/>
            <person name="Klockow C."/>
            <person name="Richter M."/>
            <person name="Achstetter T."/>
            <person name="Glockner F.O."/>
            <person name="Harder J."/>
        </authorList>
    </citation>
    <scope>NUCLEOTIDE SEQUENCE [LARGE SCALE GENOMIC DNA]</scope>
    <source>
        <strain evidence="3 4">SM41</strain>
    </source>
</reference>
<dbReference type="Proteomes" id="UP000011885">
    <property type="component" value="Unassembled WGS sequence"/>
</dbReference>
<dbReference type="Gene3D" id="3.10.450.50">
    <property type="match status" value="1"/>
</dbReference>
<dbReference type="EMBL" id="ANOH01000416">
    <property type="protein sequence ID" value="EMI52582.1"/>
    <property type="molecule type" value="Genomic_DNA"/>
</dbReference>
<accession>M5TTR4</accession>
<dbReference type="PATRIC" id="fig|1263870.3.peg.6323"/>
<dbReference type="InterPro" id="IPR011944">
    <property type="entry name" value="Steroid_delta5-4_isomerase"/>
</dbReference>
<feature type="region of interest" description="Disordered" evidence="1">
    <location>
        <begin position="119"/>
        <end position="138"/>
    </location>
</feature>
<evidence type="ECO:0000313" key="3">
    <source>
        <dbReference type="EMBL" id="EMI52582.1"/>
    </source>
</evidence>
<comment type="caution">
    <text evidence="3">The sequence shown here is derived from an EMBL/GenBank/DDBJ whole genome shotgun (WGS) entry which is preliminary data.</text>
</comment>
<dbReference type="Pfam" id="PF13577">
    <property type="entry name" value="SnoaL_4"/>
    <property type="match status" value="1"/>
</dbReference>
<evidence type="ECO:0000259" key="2">
    <source>
        <dbReference type="Pfam" id="PF13577"/>
    </source>
</evidence>
<dbReference type="InterPro" id="IPR032710">
    <property type="entry name" value="NTF2-like_dom_sf"/>
</dbReference>
<proteinExistence type="predicted"/>
<dbReference type="NCBIfam" id="TIGR02246">
    <property type="entry name" value="SgcJ/EcaC family oxidoreductase"/>
    <property type="match status" value="1"/>
</dbReference>
<dbReference type="InterPro" id="IPR037401">
    <property type="entry name" value="SnoaL-like"/>
</dbReference>
<dbReference type="SUPFAM" id="SSF54427">
    <property type="entry name" value="NTF2-like"/>
    <property type="match status" value="1"/>
</dbReference>
<evidence type="ECO:0000313" key="4">
    <source>
        <dbReference type="Proteomes" id="UP000011885"/>
    </source>
</evidence>
<sequence>MEQVKSAIFGMTMTVCTLCCLPYAGADEATDREMIQKEVQAYVDAFNQRDAKTLASKWSSEAVYTNPLSGEQVVGREAIEQQFATIFANDPAVKLAVTSNSIDFLSPSVAIEKGTAIVSRSAPSGDDPADPKAEPLTETSEYRGVYVKQDGHWLLDRVTEEELISNDSPYEHLGQLEWLIGSWVDEDDQARIESTYRWTQNRRFIVQMFSVNVGGVVEMSGMQIIGWDQNAENIRSWVFDSEGGFGEGTWSEHGDAWHIQDAGTLPDGSVSTSTNILTYVDNNQFTWQSVNRVVGGQLLPNVSEVVVKRDVKRNQ</sequence>
<gene>
    <name evidence="3" type="ORF">RSSM_05968</name>
</gene>
<name>M5TTR4_9BACT</name>
<organism evidence="3 4">
    <name type="scientific">Rhodopirellula sallentina SM41</name>
    <dbReference type="NCBI Taxonomy" id="1263870"/>
    <lineage>
        <taxon>Bacteria</taxon>
        <taxon>Pseudomonadati</taxon>
        <taxon>Planctomycetota</taxon>
        <taxon>Planctomycetia</taxon>
        <taxon>Pirellulales</taxon>
        <taxon>Pirellulaceae</taxon>
        <taxon>Rhodopirellula</taxon>
    </lineage>
</organism>